<dbReference type="Proteomes" id="UP000215002">
    <property type="component" value="Chromosome"/>
</dbReference>
<dbReference type="InterPro" id="IPR027417">
    <property type="entry name" value="P-loop_NTPase"/>
</dbReference>
<proteinExistence type="predicted"/>
<dbReference type="InterPro" id="IPR038729">
    <property type="entry name" value="Rad50/SbcC_AAA"/>
</dbReference>
<evidence type="ECO:0000313" key="3">
    <source>
        <dbReference type="EMBL" id="ASU34253.1"/>
    </source>
</evidence>
<keyword evidence="4" id="KW-1185">Reference proteome</keyword>
<feature type="domain" description="Rad50/SbcC-type AAA" evidence="2">
    <location>
        <begin position="5"/>
        <end position="262"/>
    </location>
</feature>
<dbReference type="EMBL" id="CP022743">
    <property type="protein sequence ID" value="ASU34253.1"/>
    <property type="molecule type" value="Genomic_DNA"/>
</dbReference>
<feature type="coiled-coil region" evidence="1">
    <location>
        <begin position="441"/>
        <end position="515"/>
    </location>
</feature>
<reference evidence="3 4" key="1">
    <citation type="submission" date="2017-08" db="EMBL/GenBank/DDBJ databases">
        <title>Complete genome sequence of Mucilaginibacter sp. strain BJC16-A31.</title>
        <authorList>
            <consortium name="Henan University of Science and Technology"/>
            <person name="You X."/>
        </authorList>
    </citation>
    <scope>NUCLEOTIDE SEQUENCE [LARGE SCALE GENOMIC DNA]</scope>
    <source>
        <strain evidence="3 4">BJC16-A31</strain>
    </source>
</reference>
<dbReference type="AlphaFoldDB" id="A0A223NWK5"/>
<dbReference type="PANTHER" id="PTHR32114:SF2">
    <property type="entry name" value="ABC TRANSPORTER ABCH.3"/>
    <property type="match status" value="1"/>
</dbReference>
<dbReference type="SUPFAM" id="SSF52540">
    <property type="entry name" value="P-loop containing nucleoside triphosphate hydrolases"/>
    <property type="match status" value="1"/>
</dbReference>
<dbReference type="GO" id="GO:0016887">
    <property type="term" value="F:ATP hydrolysis activity"/>
    <property type="evidence" value="ECO:0007669"/>
    <property type="project" value="InterPro"/>
</dbReference>
<evidence type="ECO:0000256" key="1">
    <source>
        <dbReference type="SAM" id="Coils"/>
    </source>
</evidence>
<accession>A0A223NWK5</accession>
<protein>
    <submittedName>
        <fullName evidence="3">DNA sulfur modification protein DndD</fullName>
    </submittedName>
</protein>
<dbReference type="REBASE" id="215980">
    <property type="entry name" value="M.MspA31DndDP"/>
</dbReference>
<dbReference type="Gene3D" id="3.40.50.300">
    <property type="entry name" value="P-loop containing nucleotide triphosphate hydrolases"/>
    <property type="match status" value="1"/>
</dbReference>
<dbReference type="Pfam" id="PF13476">
    <property type="entry name" value="AAA_23"/>
    <property type="match status" value="1"/>
</dbReference>
<keyword evidence="1" id="KW-0175">Coiled coil</keyword>
<dbReference type="GO" id="GO:0006302">
    <property type="term" value="P:double-strand break repair"/>
    <property type="evidence" value="ECO:0007669"/>
    <property type="project" value="InterPro"/>
</dbReference>
<gene>
    <name evidence="3" type="ORF">MuYL_2364</name>
</gene>
<dbReference type="KEGG" id="muc:MuYL_2364"/>
<dbReference type="RefSeq" id="WP_094570626.1">
    <property type="nucleotide sequence ID" value="NZ_CP022743.1"/>
</dbReference>
<dbReference type="PANTHER" id="PTHR32114">
    <property type="entry name" value="ABC TRANSPORTER ABCH.3"/>
    <property type="match status" value="1"/>
</dbReference>
<organism evidence="3 4">
    <name type="scientific">Mucilaginibacter xinganensis</name>
    <dbReference type="NCBI Taxonomy" id="1234841"/>
    <lineage>
        <taxon>Bacteria</taxon>
        <taxon>Pseudomonadati</taxon>
        <taxon>Bacteroidota</taxon>
        <taxon>Sphingobacteriia</taxon>
        <taxon>Sphingobacteriales</taxon>
        <taxon>Sphingobacteriaceae</taxon>
        <taxon>Mucilaginibacter</taxon>
    </lineage>
</organism>
<feature type="coiled-coil region" evidence="1">
    <location>
        <begin position="307"/>
        <end position="334"/>
    </location>
</feature>
<name>A0A223NWK5_9SPHI</name>
<sequence>MLIEKITLRNFRVYHGEHTVSLSINPEQNVSIISGQNGFGKTSLLTSLVWGLYGKLIPDVDDRYRKEIYESGGYKKYASKLFNRYALQHANEEYEKLKRRLIDTTDVLERERVKQNIDDIYSFSISVQFTNISIPHISCNNLVIKRTYNIKSETEDIQILIDGRTNELTKTIGQEIFINDFILPKEVAKFFFFDAEKITALAEISNLEEKQYFSKAYNEVLGIKKYVDLKHNLENLLLRIKKRSAQKGDLQKIDTLQKKVTENNDLLTIYKQDLSRKEQDQIVKKSDFSQIQEQLVRLGSALSHDELQEFKRMRSQLKDEIAKNKNQFNDLLELAPFAMIADKILQVNKQLKIEEIQQNIDLVNSLLQEKYVSIKKAFVELKNIDLSVVETILSENLLPSQMSDQKVLFDFTIEQRNQFKAVFDNLKNAYSKSFKTLVANSKRLQSTYNILQKKVQDAEVKDSDPVIKALRHRFETLNIEIRELEEKILNLKVKITVLEKDISTINRQLSEQTKNIRVEATDRQKAETTGRLLSQLDNFIKQLKQKKRISLQKSIKNELNRLMHKHDFVKQVNVIIEGDLIDIDLLDMQDQKINKDSLSKGEQQLYATALLKALVSESNIQFPVFIDSPLQKFDKLHAANIIKDFYPVISSQVVLFPLLEKELNETEYNLLLPKVGKAYLIEQIASYRSAFNEVVPKELFSNYQQMYSRYV</sequence>
<evidence type="ECO:0000259" key="2">
    <source>
        <dbReference type="Pfam" id="PF13476"/>
    </source>
</evidence>
<evidence type="ECO:0000313" key="4">
    <source>
        <dbReference type="Proteomes" id="UP000215002"/>
    </source>
</evidence>
<dbReference type="OrthoDB" id="9795626at2"/>